<organism evidence="1 2">
    <name type="scientific">Pristionchus mayeri</name>
    <dbReference type="NCBI Taxonomy" id="1317129"/>
    <lineage>
        <taxon>Eukaryota</taxon>
        <taxon>Metazoa</taxon>
        <taxon>Ecdysozoa</taxon>
        <taxon>Nematoda</taxon>
        <taxon>Chromadorea</taxon>
        <taxon>Rhabditida</taxon>
        <taxon>Rhabditina</taxon>
        <taxon>Diplogasteromorpha</taxon>
        <taxon>Diplogasteroidea</taxon>
        <taxon>Neodiplogasteridae</taxon>
        <taxon>Pristionchus</taxon>
    </lineage>
</organism>
<dbReference type="Proteomes" id="UP001328107">
    <property type="component" value="Unassembled WGS sequence"/>
</dbReference>
<sequence>LYSIIPVAFGEYSAFIGFGFDFETSCESFREHLPSAETRIYASNYFDLKHTEISHGSELSKQLKLIHK</sequence>
<evidence type="ECO:0000313" key="2">
    <source>
        <dbReference type="Proteomes" id="UP001328107"/>
    </source>
</evidence>
<accession>A0AAN4ZU63</accession>
<dbReference type="AlphaFoldDB" id="A0AAN4ZU63"/>
<feature type="non-terminal residue" evidence="1">
    <location>
        <position position="68"/>
    </location>
</feature>
<feature type="non-terminal residue" evidence="1">
    <location>
        <position position="1"/>
    </location>
</feature>
<evidence type="ECO:0000313" key="1">
    <source>
        <dbReference type="EMBL" id="GMR43975.1"/>
    </source>
</evidence>
<name>A0AAN4ZU63_9BILA</name>
<comment type="caution">
    <text evidence="1">The sequence shown here is derived from an EMBL/GenBank/DDBJ whole genome shotgun (WGS) entry which is preliminary data.</text>
</comment>
<proteinExistence type="predicted"/>
<dbReference type="EMBL" id="BTRK01000003">
    <property type="protein sequence ID" value="GMR43975.1"/>
    <property type="molecule type" value="Genomic_DNA"/>
</dbReference>
<reference evidence="2" key="1">
    <citation type="submission" date="2022-10" db="EMBL/GenBank/DDBJ databases">
        <title>Genome assembly of Pristionchus species.</title>
        <authorList>
            <person name="Yoshida K."/>
            <person name="Sommer R.J."/>
        </authorList>
    </citation>
    <scope>NUCLEOTIDE SEQUENCE [LARGE SCALE GENOMIC DNA]</scope>
    <source>
        <strain evidence="2">RS5460</strain>
    </source>
</reference>
<protein>
    <submittedName>
        <fullName evidence="1">Uncharacterized protein</fullName>
    </submittedName>
</protein>
<gene>
    <name evidence="1" type="ORF">PMAYCL1PPCAC_14170</name>
</gene>
<keyword evidence="2" id="KW-1185">Reference proteome</keyword>